<keyword evidence="1" id="KW-1133">Transmembrane helix</keyword>
<evidence type="ECO:0000313" key="3">
    <source>
        <dbReference type="EMBL" id="MBH8561506.1"/>
    </source>
</evidence>
<dbReference type="PANTHER" id="PTHR14969">
    <property type="entry name" value="SPHINGOSINE-1-PHOSPHATE PHOSPHOHYDROLASE"/>
    <property type="match status" value="1"/>
</dbReference>
<keyword evidence="1" id="KW-0812">Transmembrane</keyword>
<evidence type="ECO:0000256" key="1">
    <source>
        <dbReference type="SAM" id="Phobius"/>
    </source>
</evidence>
<dbReference type="Gene3D" id="1.20.144.10">
    <property type="entry name" value="Phosphatidic acid phosphatase type 2/haloperoxidase"/>
    <property type="match status" value="1"/>
</dbReference>
<dbReference type="CDD" id="cd03392">
    <property type="entry name" value="PAP2_like_2"/>
    <property type="match status" value="1"/>
</dbReference>
<evidence type="ECO:0000313" key="4">
    <source>
        <dbReference type="Proteomes" id="UP000632766"/>
    </source>
</evidence>
<name>A0A8J7HKY6_9NOST</name>
<dbReference type="SUPFAM" id="SSF48317">
    <property type="entry name" value="Acid phosphatase/Vanadium-dependent haloperoxidase"/>
    <property type="match status" value="1"/>
</dbReference>
<feature type="transmembrane region" description="Helical" evidence="1">
    <location>
        <begin position="163"/>
        <end position="189"/>
    </location>
</feature>
<feature type="transmembrane region" description="Helical" evidence="1">
    <location>
        <begin position="291"/>
        <end position="309"/>
    </location>
</feature>
<accession>A0A8J7HKY6</accession>
<evidence type="ECO:0000259" key="2">
    <source>
        <dbReference type="SMART" id="SM00014"/>
    </source>
</evidence>
<keyword evidence="1" id="KW-0472">Membrane</keyword>
<keyword evidence="4" id="KW-1185">Reference proteome</keyword>
<dbReference type="InterPro" id="IPR036938">
    <property type="entry name" value="PAP2/HPO_sf"/>
</dbReference>
<feature type="domain" description="Phosphatidic acid phosphatase type 2/haloperoxidase" evidence="2">
    <location>
        <begin position="196"/>
        <end position="306"/>
    </location>
</feature>
<feature type="transmembrane region" description="Helical" evidence="1">
    <location>
        <begin position="122"/>
        <end position="143"/>
    </location>
</feature>
<feature type="transmembrane region" description="Helical" evidence="1">
    <location>
        <begin position="236"/>
        <end position="255"/>
    </location>
</feature>
<dbReference type="InterPro" id="IPR000326">
    <property type="entry name" value="PAP2/HPO"/>
</dbReference>
<protein>
    <submittedName>
        <fullName evidence="3">Phosphatase PAP2 family protein</fullName>
    </submittedName>
</protein>
<dbReference type="RefSeq" id="WP_198123519.1">
    <property type="nucleotide sequence ID" value="NZ_JAECZC010000005.1"/>
</dbReference>
<dbReference type="Proteomes" id="UP000632766">
    <property type="component" value="Unassembled WGS sequence"/>
</dbReference>
<comment type="caution">
    <text evidence="3">The sequence shown here is derived from an EMBL/GenBank/DDBJ whole genome shotgun (WGS) entry which is preliminary data.</text>
</comment>
<feature type="transmembrane region" description="Helical" evidence="1">
    <location>
        <begin position="267"/>
        <end position="285"/>
    </location>
</feature>
<proteinExistence type="predicted"/>
<reference evidence="3 4" key="1">
    <citation type="journal article" date="2021" name="Int. J. Syst. Evol. Microbiol.">
        <title>Amazonocrinis nigriterrae gen. nov., sp. nov., Atlanticothrix silvestris gen. nov., sp. nov. and Dendronalium phyllosphericum gen. nov., sp. nov., nostocacean cyanobacteria from Brazilian environments.</title>
        <authorList>
            <person name="Alvarenga D.O."/>
            <person name="Andreote A.P.D."/>
            <person name="Branco L.H.Z."/>
            <person name="Delbaje E."/>
            <person name="Cruz R.B."/>
            <person name="Varani A.M."/>
            <person name="Fiore M.F."/>
        </authorList>
    </citation>
    <scope>NUCLEOTIDE SEQUENCE [LARGE SCALE GENOMIC DNA]</scope>
    <source>
        <strain evidence="3 4">CENA67</strain>
    </source>
</reference>
<feature type="transmembrane region" description="Helical" evidence="1">
    <location>
        <begin position="198"/>
        <end position="216"/>
    </location>
</feature>
<organism evidence="3 4">
    <name type="scientific">Amazonocrinis nigriterrae CENA67</name>
    <dbReference type="NCBI Taxonomy" id="2794033"/>
    <lineage>
        <taxon>Bacteria</taxon>
        <taxon>Bacillati</taxon>
        <taxon>Cyanobacteriota</taxon>
        <taxon>Cyanophyceae</taxon>
        <taxon>Nostocales</taxon>
        <taxon>Nostocaceae</taxon>
        <taxon>Amazonocrinis</taxon>
        <taxon>Amazonocrinis nigriterrae</taxon>
    </lineage>
</organism>
<dbReference type="Pfam" id="PF01569">
    <property type="entry name" value="PAP2"/>
    <property type="match status" value="1"/>
</dbReference>
<dbReference type="EMBL" id="JAECZC010000005">
    <property type="protein sequence ID" value="MBH8561506.1"/>
    <property type="molecule type" value="Genomic_DNA"/>
</dbReference>
<sequence>MNTYFNNLSHENPLIRAVHTAVKGRARYKISGLYHSQACKRYLELRLSQEEIVTQFRANPLTGNVLVIFHPDFSANAIALLLQNIVLDYTRYQTNLYIGQEKTKKLAQALAQKQLNLVNNQLIPVAWVVSTCAWGSLLLHRYGLDTAILLAIQKLHTPLLDSIMLGITFLGEPLALVSICLWVEIVLLYQRRKETTKLAIATASAVSLNYLLKLLFGRARPALWDRLTNVGFHSFPSGHAMVSMVIYGFIGYILAKEFPQWEKQISALTIALILAIGFSRLYLGVHWPTDVLAGYAIGLVWLIACIIYLELKPKYRLSGGNFSLI</sequence>
<dbReference type="SMART" id="SM00014">
    <property type="entry name" value="acidPPc"/>
    <property type="match status" value="1"/>
</dbReference>
<gene>
    <name evidence="3" type="ORF">I8748_04830</name>
</gene>
<dbReference type="AlphaFoldDB" id="A0A8J7HKY6"/>
<dbReference type="PANTHER" id="PTHR14969:SF13">
    <property type="entry name" value="AT30094P"/>
    <property type="match status" value="1"/>
</dbReference>